<dbReference type="EMBL" id="CAJNOR010002764">
    <property type="protein sequence ID" value="CAF1337917.1"/>
    <property type="molecule type" value="Genomic_DNA"/>
</dbReference>
<comment type="caution">
    <text evidence="5">The sequence shown here is derived from an EMBL/GenBank/DDBJ whole genome shotgun (WGS) entry which is preliminary data.</text>
</comment>
<dbReference type="PROSITE" id="PS00285">
    <property type="entry name" value="POTATO_INHIBITOR"/>
    <property type="match status" value="1"/>
</dbReference>
<dbReference type="Gene3D" id="3.30.10.10">
    <property type="entry name" value="Trypsin Inhibitor V, subunit A"/>
    <property type="match status" value="1"/>
</dbReference>
<dbReference type="PANTHER" id="PTHR33091">
    <property type="entry name" value="PROTEIN, PUTATIVE, EXPRESSED-RELATED"/>
    <property type="match status" value="1"/>
</dbReference>
<name>A0A815GEV7_ADIRI</name>
<keyword evidence="2" id="KW-0646">Protease inhibitor</keyword>
<evidence type="ECO:0000256" key="3">
    <source>
        <dbReference type="ARBA" id="ARBA00022900"/>
    </source>
</evidence>
<protein>
    <submittedName>
        <fullName evidence="5">Uncharacterized protein</fullName>
    </submittedName>
</protein>
<evidence type="ECO:0000256" key="1">
    <source>
        <dbReference type="ARBA" id="ARBA00008210"/>
    </source>
</evidence>
<sequence length="210" mass="23319">MRAIFILIIGICCTTFNDAKSILFNEPKSTLRGRVVFPSGSREPVESDGVLTVELQDTSLMDAPAKVIGRGVGKAIRFPMAFAVKFPRKEISEGHSYSLQISIRNKKNELLYINDVHVSVVPIGDNRTKFIDVPVVLVAKSKSKTEKKQQWPELLGTNGQEAVNIIKKETGFSQVIAIRAGSMVTMDYRTDRVRVYVDKHGIVTRTPTIA</sequence>
<keyword evidence="3" id="KW-0722">Serine protease inhibitor</keyword>
<dbReference type="InterPro" id="IPR036354">
    <property type="entry name" value="Prot_inh_pot1_sf"/>
</dbReference>
<dbReference type="InterPro" id="IPR000864">
    <property type="entry name" value="Prot_inh_pot1"/>
</dbReference>
<dbReference type="AlphaFoldDB" id="A0A815GEV7"/>
<evidence type="ECO:0000313" key="6">
    <source>
        <dbReference type="Proteomes" id="UP000663828"/>
    </source>
</evidence>
<dbReference type="GO" id="GO:0009611">
    <property type="term" value="P:response to wounding"/>
    <property type="evidence" value="ECO:0007669"/>
    <property type="project" value="InterPro"/>
</dbReference>
<feature type="signal peptide" evidence="4">
    <location>
        <begin position="1"/>
        <end position="19"/>
    </location>
</feature>
<keyword evidence="4" id="KW-0732">Signal</keyword>
<dbReference type="PRINTS" id="PR00292">
    <property type="entry name" value="POTATOINHBTR"/>
</dbReference>
<reference evidence="5" key="1">
    <citation type="submission" date="2021-02" db="EMBL/GenBank/DDBJ databases">
        <authorList>
            <person name="Nowell W R."/>
        </authorList>
    </citation>
    <scope>NUCLEOTIDE SEQUENCE</scope>
</reference>
<dbReference type="SUPFAM" id="SSF54654">
    <property type="entry name" value="CI-2 family of serine protease inhibitors"/>
    <property type="match status" value="1"/>
</dbReference>
<keyword evidence="6" id="KW-1185">Reference proteome</keyword>
<gene>
    <name evidence="5" type="ORF">XAT740_LOCUS30793</name>
</gene>
<evidence type="ECO:0000256" key="4">
    <source>
        <dbReference type="SAM" id="SignalP"/>
    </source>
</evidence>
<evidence type="ECO:0000313" key="5">
    <source>
        <dbReference type="EMBL" id="CAF1337917.1"/>
    </source>
</evidence>
<accession>A0A815GEV7</accession>
<dbReference type="InterPro" id="IPR039366">
    <property type="entry name" value="Pilotin"/>
</dbReference>
<dbReference type="PANTHER" id="PTHR33091:SF73">
    <property type="entry name" value="INHIBITOR OF TRYPSIN AND HAGEMAN FACTOR-LIKE"/>
    <property type="match status" value="1"/>
</dbReference>
<evidence type="ECO:0000256" key="2">
    <source>
        <dbReference type="ARBA" id="ARBA00022690"/>
    </source>
</evidence>
<dbReference type="GO" id="GO:0004867">
    <property type="term" value="F:serine-type endopeptidase inhibitor activity"/>
    <property type="evidence" value="ECO:0007669"/>
    <property type="project" value="UniProtKB-KW"/>
</dbReference>
<dbReference type="Pfam" id="PF00280">
    <property type="entry name" value="potato_inhibit"/>
    <property type="match status" value="1"/>
</dbReference>
<comment type="similarity">
    <text evidence="1">Belongs to the protease inhibitor I13 (potato type I serine protease inhibitor) family.</text>
</comment>
<proteinExistence type="inferred from homology"/>
<dbReference type="Proteomes" id="UP000663828">
    <property type="component" value="Unassembled WGS sequence"/>
</dbReference>
<dbReference type="Pfam" id="PF09619">
    <property type="entry name" value="YscW"/>
    <property type="match status" value="1"/>
</dbReference>
<organism evidence="5 6">
    <name type="scientific">Adineta ricciae</name>
    <name type="common">Rotifer</name>
    <dbReference type="NCBI Taxonomy" id="249248"/>
    <lineage>
        <taxon>Eukaryota</taxon>
        <taxon>Metazoa</taxon>
        <taxon>Spiralia</taxon>
        <taxon>Gnathifera</taxon>
        <taxon>Rotifera</taxon>
        <taxon>Eurotatoria</taxon>
        <taxon>Bdelloidea</taxon>
        <taxon>Adinetida</taxon>
        <taxon>Adinetidae</taxon>
        <taxon>Adineta</taxon>
    </lineage>
</organism>
<feature type="chain" id="PRO_5033028102" evidence="4">
    <location>
        <begin position="20"/>
        <end position="210"/>
    </location>
</feature>